<evidence type="ECO:0000259" key="1">
    <source>
        <dbReference type="PROSITE" id="PS51186"/>
    </source>
</evidence>
<dbReference type="OrthoDB" id="9127144at2"/>
<dbReference type="GO" id="GO:0016747">
    <property type="term" value="F:acyltransferase activity, transferring groups other than amino-acyl groups"/>
    <property type="evidence" value="ECO:0007669"/>
    <property type="project" value="InterPro"/>
</dbReference>
<feature type="domain" description="N-acetyltransferase" evidence="1">
    <location>
        <begin position="3"/>
        <end position="145"/>
    </location>
</feature>
<organism evidence="2 3">
    <name type="scientific">Rheinheimera pacifica</name>
    <dbReference type="NCBI Taxonomy" id="173990"/>
    <lineage>
        <taxon>Bacteria</taxon>
        <taxon>Pseudomonadati</taxon>
        <taxon>Pseudomonadota</taxon>
        <taxon>Gammaproteobacteria</taxon>
        <taxon>Chromatiales</taxon>
        <taxon>Chromatiaceae</taxon>
        <taxon>Rheinheimera</taxon>
    </lineage>
</organism>
<dbReference type="PROSITE" id="PS51186">
    <property type="entry name" value="GNAT"/>
    <property type="match status" value="1"/>
</dbReference>
<dbReference type="InterPro" id="IPR016181">
    <property type="entry name" value="Acyl_CoA_acyltransferase"/>
</dbReference>
<dbReference type="InterPro" id="IPR000182">
    <property type="entry name" value="GNAT_dom"/>
</dbReference>
<sequence>MSISLREVNRQNYEAVCELEVTTEQEPYVACNMWSLVEAAYNDGHSCRAIYLAEQPVGFFMWVKETPELTSIWRFMVDKQHQQQGIGREGMALALAEIRQDAGIKQIEICYNPQNPVAKSFYSIFGFIEQGLDDEGEDKLALITL</sequence>
<dbReference type="Pfam" id="PF00583">
    <property type="entry name" value="Acetyltransf_1"/>
    <property type="match status" value="1"/>
</dbReference>
<dbReference type="CDD" id="cd04301">
    <property type="entry name" value="NAT_SF"/>
    <property type="match status" value="1"/>
</dbReference>
<reference evidence="3" key="1">
    <citation type="submission" date="2016-10" db="EMBL/GenBank/DDBJ databases">
        <authorList>
            <person name="Varghese N."/>
            <person name="Submissions S."/>
        </authorList>
    </citation>
    <scope>NUCLEOTIDE SEQUENCE [LARGE SCALE GENOMIC DNA]</scope>
    <source>
        <strain evidence="3">DSM 17616</strain>
    </source>
</reference>
<name>A0A1H6LS19_9GAMM</name>
<keyword evidence="3" id="KW-1185">Reference proteome</keyword>
<evidence type="ECO:0000313" key="2">
    <source>
        <dbReference type="EMBL" id="SEH88259.1"/>
    </source>
</evidence>
<dbReference type="STRING" id="173990.SAMN05660691_01930"/>
<protein>
    <submittedName>
        <fullName evidence="2">Diamine N-acetyltransferase</fullName>
    </submittedName>
</protein>
<dbReference type="EMBL" id="FNXF01000006">
    <property type="protein sequence ID" value="SEH88259.1"/>
    <property type="molecule type" value="Genomic_DNA"/>
</dbReference>
<accession>A0A1H6LS19</accession>
<proteinExistence type="predicted"/>
<dbReference type="Proteomes" id="UP000199371">
    <property type="component" value="Unassembled WGS sequence"/>
</dbReference>
<dbReference type="RefSeq" id="WP_092792741.1">
    <property type="nucleotide sequence ID" value="NZ_FNXF01000006.1"/>
</dbReference>
<dbReference type="SUPFAM" id="SSF55729">
    <property type="entry name" value="Acyl-CoA N-acyltransferases (Nat)"/>
    <property type="match status" value="1"/>
</dbReference>
<keyword evidence="2" id="KW-0808">Transferase</keyword>
<dbReference type="AlphaFoldDB" id="A0A1H6LS19"/>
<evidence type="ECO:0000313" key="3">
    <source>
        <dbReference type="Proteomes" id="UP000199371"/>
    </source>
</evidence>
<dbReference type="Gene3D" id="3.40.630.30">
    <property type="match status" value="1"/>
</dbReference>
<gene>
    <name evidence="2" type="ORF">SAMN05660691_01930</name>
</gene>